<keyword evidence="2 7" id="KW-0699">rRNA-binding</keyword>
<sequence>MKVILRKNFSQLGNVGDVVNVKDGYARNYLIPRQIAYQATKGNIRALEEEKKQILKKEAKELESAQALAAELEKVSISIPVKVGEEEKIFGSVTTQMIADALKEKGFDLDKRKIEITEPIKALGIYSVSIKLHPSVTATVKTWVVRE</sequence>
<dbReference type="PATRIC" id="fig|1191523.3.peg.1974"/>
<evidence type="ECO:0000256" key="5">
    <source>
        <dbReference type="ARBA" id="ARBA00023274"/>
    </source>
</evidence>
<dbReference type="InterPro" id="IPR020069">
    <property type="entry name" value="Ribosomal_bL9_C"/>
</dbReference>
<dbReference type="GO" id="GO:0019843">
    <property type="term" value="F:rRNA binding"/>
    <property type="evidence" value="ECO:0007669"/>
    <property type="project" value="UniProtKB-UniRule"/>
</dbReference>
<keyword evidence="5 7" id="KW-0687">Ribonucleoprotein</keyword>
<evidence type="ECO:0000256" key="1">
    <source>
        <dbReference type="ARBA" id="ARBA00010605"/>
    </source>
</evidence>
<reference evidence="10 11" key="1">
    <citation type="journal article" date="2013" name="PLoS ONE">
        <title>Genomic analysis of Melioribacter roseus, facultatively anaerobic organotrophic bacterium representing a novel deep lineage within Bacteriodetes/Chlorobi group.</title>
        <authorList>
            <person name="Kadnikov V.V."/>
            <person name="Mardanov A.V."/>
            <person name="Podosokorskaya O.A."/>
            <person name="Gavrilov S.N."/>
            <person name="Kublanov I.V."/>
            <person name="Beletsky A.V."/>
            <person name="Bonch-Osmolovskaya E.A."/>
            <person name="Ravin N.V."/>
        </authorList>
    </citation>
    <scope>NUCLEOTIDE SEQUENCE [LARGE SCALE GENOMIC DNA]</scope>
    <source>
        <strain evidence="11">JCM 17771 / P3M-2</strain>
    </source>
</reference>
<evidence type="ECO:0000313" key="11">
    <source>
        <dbReference type="Proteomes" id="UP000009011"/>
    </source>
</evidence>
<dbReference type="STRING" id="1191523.MROS_1863"/>
<evidence type="ECO:0000259" key="9">
    <source>
        <dbReference type="PROSITE" id="PS00651"/>
    </source>
</evidence>
<feature type="coiled-coil region" evidence="8">
    <location>
        <begin position="37"/>
        <end position="75"/>
    </location>
</feature>
<dbReference type="Proteomes" id="UP000009011">
    <property type="component" value="Chromosome"/>
</dbReference>
<dbReference type="InterPro" id="IPR009027">
    <property type="entry name" value="Ribosomal_bL9/RNase_H1_N"/>
</dbReference>
<dbReference type="Gene3D" id="3.40.5.10">
    <property type="entry name" value="Ribosomal protein L9, N-terminal domain"/>
    <property type="match status" value="1"/>
</dbReference>
<evidence type="ECO:0000256" key="8">
    <source>
        <dbReference type="SAM" id="Coils"/>
    </source>
</evidence>
<proteinExistence type="inferred from homology"/>
<dbReference type="NCBIfam" id="TIGR00158">
    <property type="entry name" value="L9"/>
    <property type="match status" value="1"/>
</dbReference>
<dbReference type="InterPro" id="IPR036791">
    <property type="entry name" value="Ribosomal_bL9_C_sf"/>
</dbReference>
<evidence type="ECO:0000256" key="6">
    <source>
        <dbReference type="ARBA" id="ARBA00035292"/>
    </source>
</evidence>
<dbReference type="InterPro" id="IPR000244">
    <property type="entry name" value="Ribosomal_bL9"/>
</dbReference>
<dbReference type="GO" id="GO:0006412">
    <property type="term" value="P:translation"/>
    <property type="evidence" value="ECO:0007669"/>
    <property type="project" value="UniProtKB-UniRule"/>
</dbReference>
<evidence type="ECO:0000256" key="4">
    <source>
        <dbReference type="ARBA" id="ARBA00022980"/>
    </source>
</evidence>
<dbReference type="HOGENOM" id="CLU_078938_3_0_10"/>
<dbReference type="SUPFAM" id="SSF55653">
    <property type="entry name" value="Ribosomal protein L9 C-domain"/>
    <property type="match status" value="1"/>
</dbReference>
<dbReference type="GO" id="GO:0005840">
    <property type="term" value="C:ribosome"/>
    <property type="evidence" value="ECO:0007669"/>
    <property type="project" value="UniProtKB-KW"/>
</dbReference>
<organism evidence="10 11">
    <name type="scientific">Melioribacter roseus (strain DSM 23840 / JCM 17771 / VKM B-2668 / P3M-2)</name>
    <dbReference type="NCBI Taxonomy" id="1191523"/>
    <lineage>
        <taxon>Bacteria</taxon>
        <taxon>Pseudomonadati</taxon>
        <taxon>Ignavibacteriota</taxon>
        <taxon>Ignavibacteria</taxon>
        <taxon>Ignavibacteriales</taxon>
        <taxon>Melioribacteraceae</taxon>
        <taxon>Melioribacter</taxon>
    </lineage>
</organism>
<keyword evidence="8" id="KW-0175">Coiled coil</keyword>
<keyword evidence="3 7" id="KW-0694">RNA-binding</keyword>
<feature type="domain" description="Ribosomal protein L9" evidence="9">
    <location>
        <begin position="13"/>
        <end position="40"/>
    </location>
</feature>
<dbReference type="Pfam" id="PF01281">
    <property type="entry name" value="Ribosomal_L9_N"/>
    <property type="match status" value="1"/>
</dbReference>
<keyword evidence="4 7" id="KW-0689">Ribosomal protein</keyword>
<comment type="similarity">
    <text evidence="1 7">Belongs to the bacterial ribosomal protein bL9 family.</text>
</comment>
<dbReference type="PANTHER" id="PTHR21368">
    <property type="entry name" value="50S RIBOSOMAL PROTEIN L9"/>
    <property type="match status" value="1"/>
</dbReference>
<dbReference type="InterPro" id="IPR036935">
    <property type="entry name" value="Ribosomal_bL9_N_sf"/>
</dbReference>
<dbReference type="InterPro" id="IPR020594">
    <property type="entry name" value="Ribosomal_bL9_bac/chp"/>
</dbReference>
<dbReference type="InterPro" id="IPR020070">
    <property type="entry name" value="Ribosomal_bL9_N"/>
</dbReference>
<dbReference type="EMBL" id="CP003557">
    <property type="protein sequence ID" value="AFN75096.1"/>
    <property type="molecule type" value="Genomic_DNA"/>
</dbReference>
<evidence type="ECO:0000313" key="10">
    <source>
        <dbReference type="EMBL" id="AFN75096.1"/>
    </source>
</evidence>
<dbReference type="KEGG" id="mro:MROS_1863"/>
<dbReference type="FunFam" id="3.40.5.10:FF:000003">
    <property type="entry name" value="50S ribosomal protein L9"/>
    <property type="match status" value="1"/>
</dbReference>
<gene>
    <name evidence="7" type="primary">rplI</name>
    <name evidence="10" type="ordered locus">MROS_1863</name>
</gene>
<dbReference type="AlphaFoldDB" id="I7A5D1"/>
<dbReference type="OrthoDB" id="9788336at2"/>
<evidence type="ECO:0000256" key="3">
    <source>
        <dbReference type="ARBA" id="ARBA00022884"/>
    </source>
</evidence>
<dbReference type="HAMAP" id="MF_00503">
    <property type="entry name" value="Ribosomal_bL9"/>
    <property type="match status" value="1"/>
</dbReference>
<name>I7A5D1_MELRP</name>
<accession>I7A5D1</accession>
<evidence type="ECO:0000256" key="7">
    <source>
        <dbReference type="HAMAP-Rule" id="MF_00503"/>
    </source>
</evidence>
<dbReference type="Pfam" id="PF03948">
    <property type="entry name" value="Ribosomal_L9_C"/>
    <property type="match status" value="1"/>
</dbReference>
<dbReference type="GO" id="GO:1990904">
    <property type="term" value="C:ribonucleoprotein complex"/>
    <property type="evidence" value="ECO:0007669"/>
    <property type="project" value="UniProtKB-KW"/>
</dbReference>
<evidence type="ECO:0000256" key="2">
    <source>
        <dbReference type="ARBA" id="ARBA00022730"/>
    </source>
</evidence>
<dbReference type="GO" id="GO:0003735">
    <property type="term" value="F:structural constituent of ribosome"/>
    <property type="evidence" value="ECO:0007669"/>
    <property type="project" value="InterPro"/>
</dbReference>
<protein>
    <recommendedName>
        <fullName evidence="6 7">Large ribosomal subunit protein bL9</fullName>
    </recommendedName>
</protein>
<dbReference type="eggNOG" id="COG0359">
    <property type="taxonomic scope" value="Bacteria"/>
</dbReference>
<dbReference type="FunFam" id="3.10.430.100:FF:000006">
    <property type="entry name" value="50S ribosomal protein L9"/>
    <property type="match status" value="1"/>
</dbReference>
<dbReference type="RefSeq" id="WP_014856528.1">
    <property type="nucleotide sequence ID" value="NC_018178.1"/>
</dbReference>
<dbReference type="PROSITE" id="PS00651">
    <property type="entry name" value="RIBOSOMAL_L9"/>
    <property type="match status" value="1"/>
</dbReference>
<keyword evidence="11" id="KW-1185">Reference proteome</keyword>
<comment type="function">
    <text evidence="7">Binds to the 23S rRNA.</text>
</comment>
<dbReference type="SUPFAM" id="SSF55658">
    <property type="entry name" value="L9 N-domain-like"/>
    <property type="match status" value="1"/>
</dbReference>
<dbReference type="Gene3D" id="3.10.430.100">
    <property type="entry name" value="Ribosomal protein L9, C-terminal domain"/>
    <property type="match status" value="1"/>
</dbReference>